<dbReference type="SUPFAM" id="SSF56925">
    <property type="entry name" value="OMPA-like"/>
    <property type="match status" value="1"/>
</dbReference>
<dbReference type="EMBL" id="JAASQV010000002">
    <property type="protein sequence ID" value="NIJ65107.1"/>
    <property type="molecule type" value="Genomic_DNA"/>
</dbReference>
<reference evidence="2 3" key="1">
    <citation type="submission" date="2020-03" db="EMBL/GenBank/DDBJ databases">
        <title>Genomic Encyclopedia of Type Strains, Phase IV (KMG-IV): sequencing the most valuable type-strain genomes for metagenomic binning, comparative biology and taxonomic classification.</title>
        <authorList>
            <person name="Goeker M."/>
        </authorList>
    </citation>
    <scope>NUCLEOTIDE SEQUENCE [LARGE SCALE GENOMIC DNA]</scope>
    <source>
        <strain evidence="2 3">DSM 4733</strain>
    </source>
</reference>
<evidence type="ECO:0000256" key="1">
    <source>
        <dbReference type="SAM" id="SignalP"/>
    </source>
</evidence>
<feature type="signal peptide" evidence="1">
    <location>
        <begin position="1"/>
        <end position="22"/>
    </location>
</feature>
<dbReference type="RefSeq" id="WP_167299548.1">
    <property type="nucleotide sequence ID" value="NZ_JAASQV010000002.1"/>
</dbReference>
<evidence type="ECO:0000313" key="3">
    <source>
        <dbReference type="Proteomes" id="UP000564677"/>
    </source>
</evidence>
<accession>A0A7X5UZG9</accession>
<feature type="chain" id="PRO_5031364179" evidence="1">
    <location>
        <begin position="23"/>
        <end position="210"/>
    </location>
</feature>
<dbReference type="Proteomes" id="UP000564677">
    <property type="component" value="Unassembled WGS sequence"/>
</dbReference>
<gene>
    <name evidence="2" type="ORF">FHR20_002069</name>
</gene>
<comment type="caution">
    <text evidence="2">The sequence shown here is derived from an EMBL/GenBank/DDBJ whole genome shotgun (WGS) entry which is preliminary data.</text>
</comment>
<dbReference type="AlphaFoldDB" id="A0A7X5UZG9"/>
<organism evidence="2 3">
    <name type="scientific">Sphingomonas leidyi</name>
    <dbReference type="NCBI Taxonomy" id="68569"/>
    <lineage>
        <taxon>Bacteria</taxon>
        <taxon>Pseudomonadati</taxon>
        <taxon>Pseudomonadota</taxon>
        <taxon>Alphaproteobacteria</taxon>
        <taxon>Sphingomonadales</taxon>
        <taxon>Sphingomonadaceae</taxon>
        <taxon>Sphingomonas</taxon>
    </lineage>
</organism>
<dbReference type="Gene3D" id="2.40.160.20">
    <property type="match status" value="1"/>
</dbReference>
<evidence type="ECO:0000313" key="2">
    <source>
        <dbReference type="EMBL" id="NIJ65107.1"/>
    </source>
</evidence>
<keyword evidence="1" id="KW-0732">Signal</keyword>
<sequence length="210" mass="21727">MRKLLAAAAFAALPFVVPAAQAQDAGTDSAPAEAATTAMPARTAPDGTRAFGIEPYIGILGGYERFDRQSNAGIPIPASGKAYDGALVQGVAGINIPLGPVFVGAEGNVAKGIKGDIDWEYGAAGRFGLRAGESGMIYGKVGYQWVNFDALGNDSRDYHAMTYGAGVEVGPRDIGLGGVTGNSGVRLRMEINTFNNAKSFRPMAGLIAHF</sequence>
<proteinExistence type="predicted"/>
<dbReference type="InterPro" id="IPR011250">
    <property type="entry name" value="OMP/PagP_B-barrel"/>
</dbReference>
<name>A0A7X5UZG9_9SPHN</name>
<keyword evidence="3" id="KW-1185">Reference proteome</keyword>
<protein>
    <submittedName>
        <fullName evidence="2">Outer membrane immunogenic protein</fullName>
    </submittedName>
</protein>